<organism evidence="4 5">
    <name type="scientific">Vitis rotundifolia</name>
    <name type="common">Muscadine grape</name>
    <dbReference type="NCBI Taxonomy" id="103349"/>
    <lineage>
        <taxon>Eukaryota</taxon>
        <taxon>Viridiplantae</taxon>
        <taxon>Streptophyta</taxon>
        <taxon>Embryophyta</taxon>
        <taxon>Tracheophyta</taxon>
        <taxon>Spermatophyta</taxon>
        <taxon>Magnoliopsida</taxon>
        <taxon>eudicotyledons</taxon>
        <taxon>Gunneridae</taxon>
        <taxon>Pentapetalae</taxon>
        <taxon>rosids</taxon>
        <taxon>Vitales</taxon>
        <taxon>Vitaceae</taxon>
        <taxon>Viteae</taxon>
        <taxon>Vitis</taxon>
    </lineage>
</organism>
<keyword evidence="1" id="KW-0646">Protease inhibitor</keyword>
<gene>
    <name evidence="4" type="ORF">PVL29_012539</name>
</gene>
<dbReference type="InterPro" id="IPR046350">
    <property type="entry name" value="Cystatin_sf"/>
</dbReference>
<dbReference type="Gene3D" id="3.10.450.10">
    <property type="match status" value="1"/>
</dbReference>
<proteinExistence type="predicted"/>
<dbReference type="SUPFAM" id="SSF54403">
    <property type="entry name" value="Cystatin/monellin"/>
    <property type="match status" value="1"/>
</dbReference>
<protein>
    <recommendedName>
        <fullName evidence="3">Cystatin domain-containing protein</fullName>
    </recommendedName>
</protein>
<sequence>MAQVAQVAQGVQLQSQEWVMVENKDYDQVAKYAVAEANRRKGWHLKFKCVIKGSKINQWGITLYNLIIEATNNNQYQAFVWQTQSDKGLISFLRLPGNDGGRA</sequence>
<evidence type="ECO:0000313" key="5">
    <source>
        <dbReference type="Proteomes" id="UP001168098"/>
    </source>
</evidence>
<evidence type="ECO:0000313" key="4">
    <source>
        <dbReference type="EMBL" id="KAJ9689920.1"/>
    </source>
</evidence>
<keyword evidence="5" id="KW-1185">Reference proteome</keyword>
<feature type="domain" description="Cystatin" evidence="3">
    <location>
        <begin position="21"/>
        <end position="93"/>
    </location>
</feature>
<dbReference type="AlphaFoldDB" id="A0AA39DNG7"/>
<reference evidence="4 5" key="1">
    <citation type="journal article" date="2023" name="BMC Biotechnol.">
        <title>Vitis rotundifolia cv Carlos genome sequencing.</title>
        <authorList>
            <person name="Huff M."/>
            <person name="Hulse-Kemp A."/>
            <person name="Scheffler B."/>
            <person name="Youngblood R."/>
            <person name="Simpson S."/>
            <person name="Babiker E."/>
            <person name="Staton M."/>
        </authorList>
    </citation>
    <scope>NUCLEOTIDE SEQUENCE [LARGE SCALE GENOMIC DNA]</scope>
    <source>
        <tissue evidence="4">Leaf</tissue>
    </source>
</reference>
<dbReference type="EMBL" id="JARBHA010000010">
    <property type="protein sequence ID" value="KAJ9689920.1"/>
    <property type="molecule type" value="Genomic_DNA"/>
</dbReference>
<dbReference type="GO" id="GO:0004869">
    <property type="term" value="F:cysteine-type endopeptidase inhibitor activity"/>
    <property type="evidence" value="ECO:0007669"/>
    <property type="project" value="UniProtKB-KW"/>
</dbReference>
<keyword evidence="2" id="KW-0789">Thiol protease inhibitor</keyword>
<comment type="caution">
    <text evidence="4">The sequence shown here is derived from an EMBL/GenBank/DDBJ whole genome shotgun (WGS) entry which is preliminary data.</text>
</comment>
<name>A0AA39DNG7_VITRO</name>
<evidence type="ECO:0000256" key="1">
    <source>
        <dbReference type="ARBA" id="ARBA00022690"/>
    </source>
</evidence>
<evidence type="ECO:0000256" key="2">
    <source>
        <dbReference type="ARBA" id="ARBA00022704"/>
    </source>
</evidence>
<dbReference type="Proteomes" id="UP001168098">
    <property type="component" value="Unassembled WGS sequence"/>
</dbReference>
<evidence type="ECO:0000259" key="3">
    <source>
        <dbReference type="Pfam" id="PF16845"/>
    </source>
</evidence>
<dbReference type="InterPro" id="IPR000010">
    <property type="entry name" value="Cystatin_dom"/>
</dbReference>
<accession>A0AA39DNG7</accession>
<dbReference type="Pfam" id="PF16845">
    <property type="entry name" value="SQAPI"/>
    <property type="match status" value="1"/>
</dbReference>